<dbReference type="OrthoDB" id="27092at2"/>
<gene>
    <name evidence="3" type="ORF">SAMN04489867_0938</name>
</gene>
<dbReference type="PROSITE" id="PS00622">
    <property type="entry name" value="HTH_LUXR_1"/>
    <property type="match status" value="1"/>
</dbReference>
<dbReference type="CDD" id="cd06170">
    <property type="entry name" value="LuxR_C_like"/>
    <property type="match status" value="1"/>
</dbReference>
<evidence type="ECO:0000313" key="4">
    <source>
        <dbReference type="Proteomes" id="UP000199077"/>
    </source>
</evidence>
<protein>
    <submittedName>
        <fullName evidence="3">DNA-binding response regulator, NarL/FixJ family, contains REC and HTH domains</fullName>
    </submittedName>
</protein>
<accession>A0A1H0NGV7</accession>
<feature type="domain" description="HTH luxR-type" evidence="2">
    <location>
        <begin position="440"/>
        <end position="505"/>
    </location>
</feature>
<dbReference type="PANTHER" id="PTHR43214:SF38">
    <property type="entry name" value="NITRATE_NITRITE RESPONSE REGULATOR PROTEIN NARL"/>
    <property type="match status" value="1"/>
</dbReference>
<evidence type="ECO:0000256" key="1">
    <source>
        <dbReference type="ARBA" id="ARBA00023125"/>
    </source>
</evidence>
<dbReference type="EMBL" id="LT629711">
    <property type="protein sequence ID" value="SDO91818.1"/>
    <property type="molecule type" value="Genomic_DNA"/>
</dbReference>
<dbReference type="InterPro" id="IPR016032">
    <property type="entry name" value="Sig_transdc_resp-reg_C-effctor"/>
</dbReference>
<dbReference type="Gene3D" id="1.10.10.10">
    <property type="entry name" value="Winged helix-like DNA-binding domain superfamily/Winged helix DNA-binding domain"/>
    <property type="match status" value="1"/>
</dbReference>
<organism evidence="3 4">
    <name type="scientific">Pedococcus dokdonensis</name>
    <dbReference type="NCBI Taxonomy" id="443156"/>
    <lineage>
        <taxon>Bacteria</taxon>
        <taxon>Bacillati</taxon>
        <taxon>Actinomycetota</taxon>
        <taxon>Actinomycetes</taxon>
        <taxon>Micrococcales</taxon>
        <taxon>Intrasporangiaceae</taxon>
        <taxon>Pedococcus</taxon>
    </lineage>
</organism>
<dbReference type="InterPro" id="IPR039420">
    <property type="entry name" value="WalR-like"/>
</dbReference>
<dbReference type="Pfam" id="PF00196">
    <property type="entry name" value="GerE"/>
    <property type="match status" value="1"/>
</dbReference>
<dbReference type="InterPro" id="IPR011990">
    <property type="entry name" value="TPR-like_helical_dom_sf"/>
</dbReference>
<dbReference type="InterPro" id="IPR000792">
    <property type="entry name" value="Tscrpt_reg_LuxR_C"/>
</dbReference>
<name>A0A1H0NGV7_9MICO</name>
<dbReference type="GO" id="GO:0006355">
    <property type="term" value="P:regulation of DNA-templated transcription"/>
    <property type="evidence" value="ECO:0007669"/>
    <property type="project" value="InterPro"/>
</dbReference>
<dbReference type="SMART" id="SM00421">
    <property type="entry name" value="HTH_LUXR"/>
    <property type="match status" value="1"/>
</dbReference>
<dbReference type="STRING" id="443156.SAMN04489867_0938"/>
<dbReference type="InterPro" id="IPR036388">
    <property type="entry name" value="WH-like_DNA-bd_sf"/>
</dbReference>
<sequence length="512" mass="54142">MAGAPTIEELEREADQAWWRGDGAASMAASEQVYRRRLDAGDPAGAAHQAITLVLEWATRGDLDVASGWLNRARKLLATLPASADHGYLAYLEATIAMDAEGDPAPAREMAAALAEMASRFDDPALGCFALVLSGAAAVREGHPREGFGDLDEAMLPVLAGQVPPLWSGDIYCSVIHLCEGLGDLARMRSWTDALDRWARPQSETFMYAGVTRIHQLQLIAAEGGWDLVESELGRRSDGLVGSHGWLAGAGYHELGEVRRLRGQADAAREAFDAALALGVDPQPGLALLTRDRSGAAAGLASLRASLGQRGRLERARLLPTAVALALEAGDPAYAQALADEAEATGARYGTPGMLAGAARARAAVLLSQSRPEEALPHLEVAAQVYRDQRFRHASAQVHEGLADAHRLMGHEPAAAAERACAAEIYRQLGAVDDLQRLSRPTLPAGLTPREVEVLACIASGASNREVASALFISDKTVGRHLANIYVKAGVSTRTAAASWARAHGIAAREPA</sequence>
<evidence type="ECO:0000259" key="2">
    <source>
        <dbReference type="PROSITE" id="PS50043"/>
    </source>
</evidence>
<dbReference type="SUPFAM" id="SSF46894">
    <property type="entry name" value="C-terminal effector domain of the bipartite response regulators"/>
    <property type="match status" value="1"/>
</dbReference>
<reference evidence="4" key="1">
    <citation type="submission" date="2016-10" db="EMBL/GenBank/DDBJ databases">
        <authorList>
            <person name="Varghese N."/>
            <person name="Submissions S."/>
        </authorList>
    </citation>
    <scope>NUCLEOTIDE SEQUENCE [LARGE SCALE GENOMIC DNA]</scope>
    <source>
        <strain evidence="4">DSM 22329</strain>
    </source>
</reference>
<dbReference type="AlphaFoldDB" id="A0A1H0NGV7"/>
<dbReference type="PROSITE" id="PS50043">
    <property type="entry name" value="HTH_LUXR_2"/>
    <property type="match status" value="1"/>
</dbReference>
<keyword evidence="1 3" id="KW-0238">DNA-binding</keyword>
<keyword evidence="4" id="KW-1185">Reference proteome</keyword>
<dbReference type="SUPFAM" id="SSF48452">
    <property type="entry name" value="TPR-like"/>
    <property type="match status" value="1"/>
</dbReference>
<dbReference type="Proteomes" id="UP000199077">
    <property type="component" value="Chromosome I"/>
</dbReference>
<evidence type="ECO:0000313" key="3">
    <source>
        <dbReference type="EMBL" id="SDO91818.1"/>
    </source>
</evidence>
<dbReference type="RefSeq" id="WP_157692902.1">
    <property type="nucleotide sequence ID" value="NZ_LT629711.1"/>
</dbReference>
<dbReference type="PANTHER" id="PTHR43214">
    <property type="entry name" value="TWO-COMPONENT RESPONSE REGULATOR"/>
    <property type="match status" value="1"/>
</dbReference>
<proteinExistence type="predicted"/>
<dbReference type="Gene3D" id="1.25.40.10">
    <property type="entry name" value="Tetratricopeptide repeat domain"/>
    <property type="match status" value="1"/>
</dbReference>
<dbReference type="GO" id="GO:0003677">
    <property type="term" value="F:DNA binding"/>
    <property type="evidence" value="ECO:0007669"/>
    <property type="project" value="UniProtKB-KW"/>
</dbReference>
<dbReference type="PRINTS" id="PR00038">
    <property type="entry name" value="HTHLUXR"/>
</dbReference>